<dbReference type="EnsemblMetazoa" id="Aqu2.1.30736_001">
    <property type="protein sequence ID" value="Aqu2.1.30736_001"/>
    <property type="gene ID" value="Aqu2.1.30736"/>
</dbReference>
<evidence type="ECO:0000313" key="6">
    <source>
        <dbReference type="EnsemblMetazoa" id="Aqu2.1.30736_001"/>
    </source>
</evidence>
<dbReference type="Gene3D" id="3.40.50.300">
    <property type="entry name" value="P-loop containing nucleotide triphosphate hydrolases"/>
    <property type="match status" value="1"/>
</dbReference>
<feature type="domain" description="Death" evidence="5">
    <location>
        <begin position="522"/>
        <end position="596"/>
    </location>
</feature>
<dbReference type="InterPro" id="IPR023214">
    <property type="entry name" value="HAD_sf"/>
</dbReference>
<evidence type="ECO:0000256" key="2">
    <source>
        <dbReference type="PROSITE-ProRule" id="PRU00192"/>
    </source>
</evidence>
<dbReference type="InterPro" id="IPR013954">
    <property type="entry name" value="PNK3P"/>
</dbReference>
<dbReference type="InterPro" id="IPR036412">
    <property type="entry name" value="HAD-like_sf"/>
</dbReference>
<dbReference type="GO" id="GO:0007165">
    <property type="term" value="P:signal transduction"/>
    <property type="evidence" value="ECO:0007669"/>
    <property type="project" value="InterPro"/>
</dbReference>
<dbReference type="STRING" id="400682.A0A1X7USV3"/>
<sequence length="1472" mass="166703">MEYYCQLISSSSSQNSSSSPPVELRHKETVRLGRDGATGGTGQVEVTADIDSKEVLVRQLSPVCSSVAGVLVLQREGETAIIGPGAKLELMTEKDALHIKYNIFFGQKKAIEVANTRPGETEYAQGDSVVDMYTCRWDYSQSLLVMEYGPQSPSPLVAAFDLDSTLIKTRSGRLPFKAAGPDDWTFWMPCVPHKLLAAEASGYRIVIFTNQGGMNYGNPPLSEFKLKLESVMKELGRASVLLLASLEDDEYRKPRTKMWEYFIECKNEGVMVDMNESYYVGDAAGRPKHVKKDGKADFSCSDRKFAANIKINFSLPEEFFLGEPTSSEFSWYGFNPRTYTPGVEDGPSLEPRGTLITREAQEIVVFVGPPAAGKSQFYKDYMRRERNKRHYSHVSRDLLGSWQKCVTECREGLVAGYSAVIDNTSPDIESRGRYIQLGSQCGVPVRCFWFMTSLEHALHNNQYRNHCIKLKLYKDDIKKMVPDSALRSYKSRFVEPSLAEGFKKERLAEIHEELRITGFTEAKWFEFGLKLGLSLQTLETIEANHRGNTSRCLMTTLDKWLSRADNVTGPLSWITLADRLRRIGEVSSAERISKLSDPASGLFQHYSVRLSVVSISEESVDLLFTEGLISNETRTGVESVGGFLLGDTLREIRTSITENHNKLRTLGDILLKSDEAKTIGQDILKECGELLPKFDDTYSTVSSPVPSLVTNNDIAVLSDTPIHKTRSLAYIFIISLFFSFIIHIFYYFSIVIFLLDLFILFITLLFYYTIFFTNASEPGSSVAPISTGPFFFSAAHKPIFNEIRGSFGILHDKIVPLISRSIPSVTEMKSFLQRSFPELSAELSKADSIEGIMNVVVKNCRVNDISVIKTIVLRFEITEAKPLISEYEDKLKTLSGSLKNFLSLNEPQHLSDSKTIQFTLGWEPDDHSLDDIRNLLEEAFKELNKRIIVRSIHRGNSITIICYAPYHLLAALLLEAQDNLTVLMKEFSLIRLTIGHYTVNDKKIRYKVMNNECLAEEIKLADGEEQELRTSLDYKEVSIFEQDKQLNIIKKRKEYIEGSIQTPESKLKVKLLTRGKLISTIFKSKKSETQYFRTSLLMKAEREEALVKYKKDIELVQKNISITSELLLMGQKTNIEKKDQCTQSLDATTAEAIYTARIDYHGIYSNDLSFSEGEQLKMYKKSDRFKWQGKSLVSGDEGDIPSSCVYSMLESLQLLEFILSVEEVSLPILQKIRNDSSSNDEKASLFLETINDDPIMISALRQDKEQHDEGGTVRVNWYSDKVYLHSPSPVQCNEVIGNINDNHKRIDLRSSSTNSTASLLSSTKLHTLNLRSLEIRYTPLTNDCIQYLCILLTNNKTIQELVIRSHSISDRGATNICQALEHNSILTSLDLYYNPLITSTSGQTLSHLLLNNSSLVVLDLRYTSLSTESILLILQSLMNNNNIRELRLDKRHKETCITYPNYHLIQDRVDWY</sequence>
<feature type="domain" description="SH3" evidence="4">
    <location>
        <begin position="1149"/>
        <end position="1210"/>
    </location>
</feature>
<dbReference type="InterPro" id="IPR000488">
    <property type="entry name" value="Death_dom"/>
</dbReference>
<dbReference type="SUPFAM" id="SSF52540">
    <property type="entry name" value="P-loop containing nucleoside triphosphate hydrolases"/>
    <property type="match status" value="1"/>
</dbReference>
<evidence type="ECO:0000256" key="1">
    <source>
        <dbReference type="ARBA" id="ARBA00022443"/>
    </source>
</evidence>
<dbReference type="GO" id="GO:0006281">
    <property type="term" value="P:DNA repair"/>
    <property type="evidence" value="ECO:0007669"/>
    <property type="project" value="TreeGrafter"/>
</dbReference>
<dbReference type="SUPFAM" id="SSF56784">
    <property type="entry name" value="HAD-like"/>
    <property type="match status" value="1"/>
</dbReference>
<dbReference type="PANTHER" id="PTHR12083">
    <property type="entry name" value="BIFUNCTIONAL POLYNUCLEOTIDE PHOSPHATASE/KINASE"/>
    <property type="match status" value="1"/>
</dbReference>
<dbReference type="PANTHER" id="PTHR12083:SF9">
    <property type="entry name" value="BIFUNCTIONAL POLYNUCLEOTIDE PHOSPHATASE_KINASE"/>
    <property type="match status" value="1"/>
</dbReference>
<dbReference type="CDD" id="cd01670">
    <property type="entry name" value="Death"/>
    <property type="match status" value="1"/>
</dbReference>
<dbReference type="Gene3D" id="3.40.50.1000">
    <property type="entry name" value="HAD superfamily/HAD-like"/>
    <property type="match status" value="1"/>
</dbReference>
<dbReference type="InterPro" id="IPR032675">
    <property type="entry name" value="LRR_dom_sf"/>
</dbReference>
<name>A0A1X7USV3_AMPQE</name>
<dbReference type="Pfam" id="PF13671">
    <property type="entry name" value="AAA_33"/>
    <property type="match status" value="1"/>
</dbReference>
<dbReference type="InterPro" id="IPR001452">
    <property type="entry name" value="SH3_domain"/>
</dbReference>
<keyword evidence="3" id="KW-0812">Transmembrane</keyword>
<protein>
    <recommendedName>
        <fullName evidence="7">SH3 domain-containing protein</fullName>
    </recommendedName>
</protein>
<dbReference type="PROSITE" id="PS50017">
    <property type="entry name" value="DEATH_DOMAIN"/>
    <property type="match status" value="1"/>
</dbReference>
<dbReference type="Pfam" id="PF08645">
    <property type="entry name" value="PNK3P"/>
    <property type="match status" value="1"/>
</dbReference>
<dbReference type="Gene3D" id="2.30.30.40">
    <property type="entry name" value="SH3 Domains"/>
    <property type="match status" value="1"/>
</dbReference>
<keyword evidence="3" id="KW-0472">Membrane</keyword>
<feature type="transmembrane region" description="Helical" evidence="3">
    <location>
        <begin position="753"/>
        <end position="772"/>
    </location>
</feature>
<dbReference type="Gene3D" id="1.10.533.10">
    <property type="entry name" value="Death Domain, Fas"/>
    <property type="match status" value="1"/>
</dbReference>
<organism evidence="6">
    <name type="scientific">Amphimedon queenslandica</name>
    <name type="common">Sponge</name>
    <dbReference type="NCBI Taxonomy" id="400682"/>
    <lineage>
        <taxon>Eukaryota</taxon>
        <taxon>Metazoa</taxon>
        <taxon>Porifera</taxon>
        <taxon>Demospongiae</taxon>
        <taxon>Heteroscleromorpha</taxon>
        <taxon>Haplosclerida</taxon>
        <taxon>Niphatidae</taxon>
        <taxon>Amphimedon</taxon>
    </lineage>
</organism>
<dbReference type="NCBIfam" id="TIGR01662">
    <property type="entry name" value="HAD-SF-IIIA"/>
    <property type="match status" value="1"/>
</dbReference>
<dbReference type="OrthoDB" id="19045at2759"/>
<accession>A0A1X7USV3</accession>
<dbReference type="NCBIfam" id="TIGR01664">
    <property type="entry name" value="DNA-3'-Pase"/>
    <property type="match status" value="1"/>
</dbReference>
<dbReference type="Gene3D" id="3.80.10.10">
    <property type="entry name" value="Ribonuclease Inhibitor"/>
    <property type="match status" value="1"/>
</dbReference>
<reference evidence="6" key="1">
    <citation type="submission" date="2017-05" db="UniProtKB">
        <authorList>
            <consortium name="EnsemblMetazoa"/>
        </authorList>
    </citation>
    <scope>IDENTIFICATION</scope>
</reference>
<dbReference type="InterPro" id="IPR006551">
    <property type="entry name" value="Polynucleotide_phosphatase"/>
</dbReference>
<dbReference type="GO" id="GO:0003690">
    <property type="term" value="F:double-stranded DNA binding"/>
    <property type="evidence" value="ECO:0007669"/>
    <property type="project" value="TreeGrafter"/>
</dbReference>
<dbReference type="FunFam" id="3.40.50.300:FF:000737">
    <property type="entry name" value="Bifunctional polynucleotide phosphatase/kinase"/>
    <property type="match status" value="1"/>
</dbReference>
<dbReference type="InterPro" id="IPR036028">
    <property type="entry name" value="SH3-like_dom_sf"/>
</dbReference>
<evidence type="ECO:0008006" key="7">
    <source>
        <dbReference type="Google" id="ProtNLM"/>
    </source>
</evidence>
<dbReference type="InParanoid" id="A0A1X7USV3"/>
<dbReference type="InterPro" id="IPR027417">
    <property type="entry name" value="P-loop_NTPase"/>
</dbReference>
<keyword evidence="1 2" id="KW-0728">SH3 domain</keyword>
<dbReference type="PROSITE" id="PS50002">
    <property type="entry name" value="SH3"/>
    <property type="match status" value="1"/>
</dbReference>
<proteinExistence type="predicted"/>
<evidence type="ECO:0000259" key="5">
    <source>
        <dbReference type="PROSITE" id="PS50017"/>
    </source>
</evidence>
<dbReference type="SUPFAM" id="SSF52047">
    <property type="entry name" value="RNI-like"/>
    <property type="match status" value="1"/>
</dbReference>
<dbReference type="SUPFAM" id="SSF50044">
    <property type="entry name" value="SH3-domain"/>
    <property type="match status" value="1"/>
</dbReference>
<dbReference type="InterPro" id="IPR006549">
    <property type="entry name" value="HAD-SF_hydro_IIIA"/>
</dbReference>
<evidence type="ECO:0000256" key="3">
    <source>
        <dbReference type="SAM" id="Phobius"/>
    </source>
</evidence>
<dbReference type="SMART" id="SM00368">
    <property type="entry name" value="LRR_RI"/>
    <property type="match status" value="4"/>
</dbReference>
<dbReference type="eggNOG" id="KOG2134">
    <property type="taxonomic scope" value="Eukaryota"/>
</dbReference>
<feature type="transmembrane region" description="Helical" evidence="3">
    <location>
        <begin position="728"/>
        <end position="746"/>
    </location>
</feature>
<dbReference type="InterPro" id="IPR011029">
    <property type="entry name" value="DEATH-like_dom_sf"/>
</dbReference>
<dbReference type="SUPFAM" id="SSF47986">
    <property type="entry name" value="DEATH domain"/>
    <property type="match status" value="1"/>
</dbReference>
<dbReference type="GO" id="GO:0046403">
    <property type="term" value="F:polynucleotide 3'-phosphatase activity"/>
    <property type="evidence" value="ECO:0007669"/>
    <property type="project" value="TreeGrafter"/>
</dbReference>
<keyword evidence="3" id="KW-1133">Transmembrane helix</keyword>
<dbReference type="GO" id="GO:0046404">
    <property type="term" value="F:ATP-dependent polydeoxyribonucleotide 5'-hydroxyl-kinase activity"/>
    <property type="evidence" value="ECO:0007669"/>
    <property type="project" value="TreeGrafter"/>
</dbReference>
<evidence type="ECO:0000259" key="4">
    <source>
        <dbReference type="PROSITE" id="PS50002"/>
    </source>
</evidence>